<name>A0ACC5ZMT7_9TELE</name>
<organism evidence="1 2">
    <name type="scientific">Pangasius djambal</name>
    <dbReference type="NCBI Taxonomy" id="1691987"/>
    <lineage>
        <taxon>Eukaryota</taxon>
        <taxon>Metazoa</taxon>
        <taxon>Chordata</taxon>
        <taxon>Craniata</taxon>
        <taxon>Vertebrata</taxon>
        <taxon>Euteleostomi</taxon>
        <taxon>Actinopterygii</taxon>
        <taxon>Neopterygii</taxon>
        <taxon>Teleostei</taxon>
        <taxon>Ostariophysi</taxon>
        <taxon>Siluriformes</taxon>
        <taxon>Pangasiidae</taxon>
        <taxon>Pangasius</taxon>
    </lineage>
</organism>
<evidence type="ECO:0000313" key="2">
    <source>
        <dbReference type="Proteomes" id="UP000830395"/>
    </source>
</evidence>
<dbReference type="EMBL" id="CM041003">
    <property type="protein sequence ID" value="MCJ8749488.1"/>
    <property type="molecule type" value="Genomic_DNA"/>
</dbReference>
<gene>
    <name evidence="1" type="ORF">PDJAM_G00176910</name>
</gene>
<proteinExistence type="predicted"/>
<dbReference type="Proteomes" id="UP000830395">
    <property type="component" value="Chromosome 29"/>
</dbReference>
<comment type="caution">
    <text evidence="1">The sequence shown here is derived from an EMBL/GenBank/DDBJ whole genome shotgun (WGS) entry which is preliminary data.</text>
</comment>
<reference evidence="1" key="1">
    <citation type="submission" date="2020-02" db="EMBL/GenBank/DDBJ databases">
        <title>Genome sequencing of the panga catfish, Pangasius djambal.</title>
        <authorList>
            <person name="Wen M."/>
            <person name="Zahm M."/>
            <person name="Roques C."/>
            <person name="Cabau C."/>
            <person name="Klopp C."/>
            <person name="Donnadieu C."/>
            <person name="Jouanno E."/>
            <person name="Avarre J.-C."/>
            <person name="Campet M."/>
            <person name="Ha T."/>
            <person name="Dugue R."/>
            <person name="Lampietro C."/>
            <person name="Louis A."/>
            <person name="Herpin A."/>
            <person name="Echchiki A."/>
            <person name="Berthelot C."/>
            <person name="Parey E."/>
            <person name="Roest-Crollius H."/>
            <person name="Braasch I."/>
            <person name="Postlethwait J.H."/>
            <person name="Bobe J."/>
            <person name="Montfort J."/>
            <person name="Bouchez O."/>
            <person name="Begum T."/>
            <person name="Schartl M."/>
            <person name="Gustiano R."/>
            <person name="Guiguen Y."/>
        </authorList>
    </citation>
    <scope>NUCLEOTIDE SEQUENCE</scope>
    <source>
        <strain evidence="1">Pdj_M5554</strain>
    </source>
</reference>
<accession>A0ACC5ZMT7</accession>
<sequence>MNQDRQKRKEEIQKALAFIQSSLPYPDPDGYEGFLMQLVCNLLDEGNAAFREGDWTLARGHFSEGVSVARYAQGEGVTVPVALLESLYVNRAAAQHNMVSRAGLSF</sequence>
<evidence type="ECO:0000313" key="1">
    <source>
        <dbReference type="EMBL" id="MCJ8749488.1"/>
    </source>
</evidence>
<keyword evidence="2" id="KW-1185">Reference proteome</keyword>
<protein>
    <submittedName>
        <fullName evidence="1">Uncharacterized protein</fullName>
    </submittedName>
</protein>